<organism evidence="1">
    <name type="scientific">Arundo donax</name>
    <name type="common">Giant reed</name>
    <name type="synonym">Donax arundinaceus</name>
    <dbReference type="NCBI Taxonomy" id="35708"/>
    <lineage>
        <taxon>Eukaryota</taxon>
        <taxon>Viridiplantae</taxon>
        <taxon>Streptophyta</taxon>
        <taxon>Embryophyta</taxon>
        <taxon>Tracheophyta</taxon>
        <taxon>Spermatophyta</taxon>
        <taxon>Magnoliopsida</taxon>
        <taxon>Liliopsida</taxon>
        <taxon>Poales</taxon>
        <taxon>Poaceae</taxon>
        <taxon>PACMAD clade</taxon>
        <taxon>Arundinoideae</taxon>
        <taxon>Arundineae</taxon>
        <taxon>Arundo</taxon>
    </lineage>
</organism>
<proteinExistence type="predicted"/>
<dbReference type="AlphaFoldDB" id="A0A0A9FWQ6"/>
<dbReference type="EMBL" id="GBRH01181204">
    <property type="protein sequence ID" value="JAE16692.1"/>
    <property type="molecule type" value="Transcribed_RNA"/>
</dbReference>
<name>A0A0A9FWQ6_ARUDO</name>
<evidence type="ECO:0000313" key="1">
    <source>
        <dbReference type="EMBL" id="JAE16692.1"/>
    </source>
</evidence>
<protein>
    <submittedName>
        <fullName evidence="1">Uncharacterized protein</fullName>
    </submittedName>
</protein>
<accession>A0A0A9FWQ6</accession>
<reference evidence="1" key="1">
    <citation type="submission" date="2014-09" db="EMBL/GenBank/DDBJ databases">
        <authorList>
            <person name="Magalhaes I.L.F."/>
            <person name="Oliveira U."/>
            <person name="Santos F.R."/>
            <person name="Vidigal T.H.D.A."/>
            <person name="Brescovit A.D."/>
            <person name="Santos A.J."/>
        </authorList>
    </citation>
    <scope>NUCLEOTIDE SEQUENCE</scope>
    <source>
        <tissue evidence="1">Shoot tissue taken approximately 20 cm above the soil surface</tissue>
    </source>
</reference>
<reference evidence="1" key="2">
    <citation type="journal article" date="2015" name="Data Brief">
        <title>Shoot transcriptome of the giant reed, Arundo donax.</title>
        <authorList>
            <person name="Barrero R.A."/>
            <person name="Guerrero F.D."/>
            <person name="Moolhuijzen P."/>
            <person name="Goolsby J.A."/>
            <person name="Tidwell J."/>
            <person name="Bellgard S.E."/>
            <person name="Bellgard M.I."/>
        </authorList>
    </citation>
    <scope>NUCLEOTIDE SEQUENCE</scope>
    <source>
        <tissue evidence="1">Shoot tissue taken approximately 20 cm above the soil surface</tissue>
    </source>
</reference>
<sequence length="30" mass="3571">MIVVIYREVKMCMFEPSFPALHLIFLSTVR</sequence>